<keyword evidence="1" id="KW-0472">Membrane</keyword>
<gene>
    <name evidence="2" type="ORF">LCPAC406_02710</name>
</gene>
<accession>A0A481ZDT8</accession>
<evidence type="ECO:0000313" key="2">
    <source>
        <dbReference type="EMBL" id="QBK93957.1"/>
    </source>
</evidence>
<organism evidence="2">
    <name type="scientific">Pithovirus LCPAC406</name>
    <dbReference type="NCBI Taxonomy" id="2506599"/>
    <lineage>
        <taxon>Viruses</taxon>
        <taxon>Pithoviruses</taxon>
    </lineage>
</organism>
<reference evidence="2" key="1">
    <citation type="journal article" date="2019" name="MBio">
        <title>Virus Genomes from Deep Sea Sediments Expand the Ocean Megavirome and Support Independent Origins of Viral Gigantism.</title>
        <authorList>
            <person name="Backstrom D."/>
            <person name="Yutin N."/>
            <person name="Jorgensen S.L."/>
            <person name="Dharamshi J."/>
            <person name="Homa F."/>
            <person name="Zaremba-Niedwiedzka K."/>
            <person name="Spang A."/>
            <person name="Wolf Y.I."/>
            <person name="Koonin E.V."/>
            <person name="Ettema T.J."/>
        </authorList>
    </citation>
    <scope>NUCLEOTIDE SEQUENCE</scope>
</reference>
<sequence>MDIENGAVDAVANGSNQGIWIAAIVIFIILIILIIIGVIVANNQNGGLGDNCSKTSDCDSGLICQNRSNPDSNSNKKCLSQEGAKCSTSSNCVSSLNCINGKCTA</sequence>
<feature type="transmembrane region" description="Helical" evidence="1">
    <location>
        <begin position="19"/>
        <end position="41"/>
    </location>
</feature>
<dbReference type="EMBL" id="MK500608">
    <property type="protein sequence ID" value="QBK93957.1"/>
    <property type="molecule type" value="Genomic_DNA"/>
</dbReference>
<evidence type="ECO:0000256" key="1">
    <source>
        <dbReference type="SAM" id="Phobius"/>
    </source>
</evidence>
<protein>
    <submittedName>
        <fullName evidence="2">Transmembrane protein</fullName>
    </submittedName>
</protein>
<name>A0A481ZDT8_9VIRU</name>
<keyword evidence="1" id="KW-1133">Transmembrane helix</keyword>
<proteinExistence type="predicted"/>
<keyword evidence="1 2" id="KW-0812">Transmembrane</keyword>